<feature type="active site" description="Proton acceptor" evidence="9">
    <location>
        <position position="361"/>
    </location>
</feature>
<dbReference type="NCBIfam" id="NF005890">
    <property type="entry name" value="PRK07851.1"/>
    <property type="match status" value="1"/>
</dbReference>
<organism evidence="13">
    <name type="scientific">Streptomyces sp. NBC_01393</name>
    <dbReference type="NCBI Taxonomy" id="2903851"/>
    <lineage>
        <taxon>Bacteria</taxon>
        <taxon>Bacillati</taxon>
        <taxon>Actinomycetota</taxon>
        <taxon>Actinomycetes</taxon>
        <taxon>Kitasatosporales</taxon>
        <taxon>Streptomycetaceae</taxon>
        <taxon>Streptomyces</taxon>
    </lineage>
</organism>
<evidence type="ECO:0000256" key="7">
    <source>
        <dbReference type="ARBA" id="ARBA00023140"/>
    </source>
</evidence>
<dbReference type="InterPro" id="IPR020613">
    <property type="entry name" value="Thiolase_CS"/>
</dbReference>
<dbReference type="AlphaFoldDB" id="A0AAU3HXW7"/>
<comment type="similarity">
    <text evidence="2 10">Belongs to the thiolase-like superfamily. Thiolase family.</text>
</comment>
<name>A0AAU3HXW7_9ACTN</name>
<evidence type="ECO:0000256" key="10">
    <source>
        <dbReference type="RuleBase" id="RU003557"/>
    </source>
</evidence>
<feature type="domain" description="Thiolase C-terminal" evidence="12">
    <location>
        <begin position="282"/>
        <end position="404"/>
    </location>
</feature>
<dbReference type="GO" id="GO:0010124">
    <property type="term" value="P:phenylacetate catabolic process"/>
    <property type="evidence" value="ECO:0007669"/>
    <property type="project" value="TreeGrafter"/>
</dbReference>
<keyword evidence="4" id="KW-0276">Fatty acid metabolism</keyword>
<dbReference type="PIRSF" id="PIRSF000429">
    <property type="entry name" value="Ac-CoA_Ac_transf"/>
    <property type="match status" value="1"/>
</dbReference>
<dbReference type="PANTHER" id="PTHR43853:SF8">
    <property type="entry name" value="3-KETOACYL-COA THIOLASE, PEROXISOMAL"/>
    <property type="match status" value="1"/>
</dbReference>
<feature type="domain" description="Thiolase N-terminal" evidence="11">
    <location>
        <begin position="5"/>
        <end position="274"/>
    </location>
</feature>
<keyword evidence="5" id="KW-0809">Transit peptide</keyword>
<evidence type="ECO:0000256" key="8">
    <source>
        <dbReference type="ARBA" id="ARBA00023315"/>
    </source>
</evidence>
<dbReference type="GO" id="GO:0003985">
    <property type="term" value="F:acetyl-CoA C-acetyltransferase activity"/>
    <property type="evidence" value="ECO:0007669"/>
    <property type="project" value="UniProtKB-EC"/>
</dbReference>
<dbReference type="Gene3D" id="3.40.47.10">
    <property type="match status" value="1"/>
</dbReference>
<evidence type="ECO:0000256" key="5">
    <source>
        <dbReference type="ARBA" id="ARBA00022946"/>
    </source>
</evidence>
<dbReference type="GO" id="GO:0005737">
    <property type="term" value="C:cytoplasm"/>
    <property type="evidence" value="ECO:0007669"/>
    <property type="project" value="UniProtKB-ARBA"/>
</dbReference>
<keyword evidence="8 10" id="KW-0012">Acyltransferase</keyword>
<dbReference type="Pfam" id="PF02803">
    <property type="entry name" value="Thiolase_C"/>
    <property type="match status" value="1"/>
</dbReference>
<dbReference type="InterPro" id="IPR050215">
    <property type="entry name" value="Thiolase-like_sf_Thiolase"/>
</dbReference>
<evidence type="ECO:0000313" key="13">
    <source>
        <dbReference type="EMBL" id="WTZ09920.1"/>
    </source>
</evidence>
<dbReference type="SUPFAM" id="SSF53901">
    <property type="entry name" value="Thiolase-like"/>
    <property type="match status" value="2"/>
</dbReference>
<keyword evidence="7" id="KW-0576">Peroxisome</keyword>
<evidence type="ECO:0000256" key="6">
    <source>
        <dbReference type="ARBA" id="ARBA00023098"/>
    </source>
</evidence>
<dbReference type="CDD" id="cd00751">
    <property type="entry name" value="thiolase"/>
    <property type="match status" value="1"/>
</dbReference>
<comment type="subcellular location">
    <subcellularLocation>
        <location evidence="1">Peroxisome</location>
    </subcellularLocation>
</comment>
<dbReference type="GO" id="GO:0006635">
    <property type="term" value="P:fatty acid beta-oxidation"/>
    <property type="evidence" value="ECO:0007669"/>
    <property type="project" value="TreeGrafter"/>
</dbReference>
<dbReference type="PROSITE" id="PS00737">
    <property type="entry name" value="THIOLASE_2"/>
    <property type="match status" value="1"/>
</dbReference>
<dbReference type="FunFam" id="3.40.47.10:FF:000013">
    <property type="entry name" value="Acetyl-CoA acetyltransferase"/>
    <property type="match status" value="1"/>
</dbReference>
<evidence type="ECO:0000256" key="2">
    <source>
        <dbReference type="ARBA" id="ARBA00010982"/>
    </source>
</evidence>
<proteinExistence type="inferred from homology"/>
<dbReference type="PANTHER" id="PTHR43853">
    <property type="entry name" value="3-KETOACYL-COA THIOLASE, PEROXISOMAL"/>
    <property type="match status" value="1"/>
</dbReference>
<dbReference type="Pfam" id="PF00108">
    <property type="entry name" value="Thiolase_N"/>
    <property type="match status" value="1"/>
</dbReference>
<evidence type="ECO:0000256" key="1">
    <source>
        <dbReference type="ARBA" id="ARBA00004275"/>
    </source>
</evidence>
<dbReference type="EMBL" id="CP109546">
    <property type="protein sequence ID" value="WTZ09920.1"/>
    <property type="molecule type" value="Genomic_DNA"/>
</dbReference>
<evidence type="ECO:0000256" key="4">
    <source>
        <dbReference type="ARBA" id="ARBA00022832"/>
    </source>
</evidence>
<evidence type="ECO:0000256" key="9">
    <source>
        <dbReference type="PIRSR" id="PIRSR000429-1"/>
    </source>
</evidence>
<reference evidence="13" key="1">
    <citation type="submission" date="2022-10" db="EMBL/GenBank/DDBJ databases">
        <title>The complete genomes of actinobacterial strains from the NBC collection.</title>
        <authorList>
            <person name="Joergensen T.S."/>
            <person name="Alvarez Arevalo M."/>
            <person name="Sterndorff E.B."/>
            <person name="Faurdal D."/>
            <person name="Vuksanovic O."/>
            <person name="Mourched A.-S."/>
            <person name="Charusanti P."/>
            <person name="Shaw S."/>
            <person name="Blin K."/>
            <person name="Weber T."/>
        </authorList>
    </citation>
    <scope>NUCLEOTIDE SEQUENCE</scope>
    <source>
        <strain evidence="13">NBC_01393</strain>
    </source>
</reference>
<dbReference type="InterPro" id="IPR020616">
    <property type="entry name" value="Thiolase_N"/>
</dbReference>
<dbReference type="InterPro" id="IPR002155">
    <property type="entry name" value="Thiolase"/>
</dbReference>
<evidence type="ECO:0000259" key="11">
    <source>
        <dbReference type="Pfam" id="PF00108"/>
    </source>
</evidence>
<keyword evidence="6" id="KW-0443">Lipid metabolism</keyword>
<gene>
    <name evidence="13" type="ORF">OG699_19165</name>
</gene>
<accession>A0AAU3HXW7</accession>
<feature type="active site" description="Proton acceptor" evidence="9">
    <location>
        <position position="391"/>
    </location>
</feature>
<protein>
    <submittedName>
        <fullName evidence="13">Acetyl-CoA C-acetyltransferase</fullName>
        <ecNumber evidence="13">2.3.1.9</ecNumber>
    </submittedName>
</protein>
<dbReference type="InterPro" id="IPR016039">
    <property type="entry name" value="Thiolase-like"/>
</dbReference>
<dbReference type="EC" id="2.3.1.9" evidence="13"/>
<dbReference type="InterPro" id="IPR020617">
    <property type="entry name" value="Thiolase_C"/>
</dbReference>
<evidence type="ECO:0000259" key="12">
    <source>
        <dbReference type="Pfam" id="PF02803"/>
    </source>
</evidence>
<dbReference type="NCBIfam" id="TIGR01930">
    <property type="entry name" value="AcCoA-C-Actrans"/>
    <property type="match status" value="1"/>
</dbReference>
<feature type="active site" description="Acyl-thioester intermediate" evidence="9">
    <location>
        <position position="90"/>
    </location>
</feature>
<evidence type="ECO:0000256" key="3">
    <source>
        <dbReference type="ARBA" id="ARBA00022679"/>
    </source>
</evidence>
<sequence>MPEAVIVSAARSPIGRAFKGSLKDVRPDDLTATIIQAALAKVPELDPKLIDDLMLGCGLPGGEQGHNLGRIVAVQMGMDHLPGCTITRYCSSSLQTSRMALHAIKAGEGDVFISAGVEMVSRSIKGTSDGMPDTHNPLFADAEARTLEVAQSEGSTWHDPREDGLIPDAYIAMGQTAENLARLKGVTRQDMDEFGVRSQNLAEEAIKNGFWAREITPVTTPDGTVVSTDDGPRAGVTLEGVQGLKPVFRPDGLVTAANCCPLNDGAAALVIMSDTKARELGLTPLARIVSTGVTGLSPEIMGLGPVEASKQALSRAGLTVDDIDLFEINEAFAAQVIPSARDLGIPLDKLNVNGGAIAVGHPFGMTGARITGTLINSLQFHDKQFGLETMCVGGGQGMAMVIERLS</sequence>
<keyword evidence="3 10" id="KW-0808">Transferase</keyword>